<dbReference type="RefSeq" id="WP_160484600.1">
    <property type="nucleotide sequence ID" value="NZ_WUBR01000001.1"/>
</dbReference>
<dbReference type="Proteomes" id="UP000461409">
    <property type="component" value="Unassembled WGS sequence"/>
</dbReference>
<evidence type="ECO:0000259" key="1">
    <source>
        <dbReference type="Pfam" id="PF00534"/>
    </source>
</evidence>
<proteinExistence type="predicted"/>
<dbReference type="PANTHER" id="PTHR12526:SF630">
    <property type="entry name" value="GLYCOSYLTRANSFERASE"/>
    <property type="match status" value="1"/>
</dbReference>
<dbReference type="Pfam" id="PF00534">
    <property type="entry name" value="Glycos_transf_1"/>
    <property type="match status" value="1"/>
</dbReference>
<name>A0A844X9A1_9SPHN</name>
<dbReference type="PANTHER" id="PTHR12526">
    <property type="entry name" value="GLYCOSYLTRANSFERASE"/>
    <property type="match status" value="1"/>
</dbReference>
<dbReference type="GO" id="GO:0016757">
    <property type="term" value="F:glycosyltransferase activity"/>
    <property type="evidence" value="ECO:0007669"/>
    <property type="project" value="InterPro"/>
</dbReference>
<dbReference type="Gene3D" id="3.40.50.2000">
    <property type="entry name" value="Glycogen Phosphorylase B"/>
    <property type="match status" value="1"/>
</dbReference>
<accession>A0A844X9A1</accession>
<reference evidence="2 3" key="2">
    <citation type="submission" date="2020-02" db="EMBL/GenBank/DDBJ databases">
        <title>Erythrobacter dongmakensis sp. nov., isolated from a tidal mudflat.</title>
        <authorList>
            <person name="Kim I.S."/>
        </authorList>
    </citation>
    <scope>NUCLEOTIDE SEQUENCE [LARGE SCALE GENOMIC DNA]</scope>
    <source>
        <strain evidence="2 3">GH3-10</strain>
    </source>
</reference>
<dbReference type="EMBL" id="WUBR01000001">
    <property type="protein sequence ID" value="MWV26981.1"/>
    <property type="molecule type" value="Genomic_DNA"/>
</dbReference>
<gene>
    <name evidence="2" type="ORF">GRF63_03585</name>
</gene>
<keyword evidence="2" id="KW-0808">Transferase</keyword>
<protein>
    <submittedName>
        <fullName evidence="2">Glycosyltransferase</fullName>
    </submittedName>
</protein>
<dbReference type="InterPro" id="IPR001296">
    <property type="entry name" value="Glyco_trans_1"/>
</dbReference>
<feature type="domain" description="Glycosyl transferase family 1" evidence="1">
    <location>
        <begin position="161"/>
        <end position="310"/>
    </location>
</feature>
<evidence type="ECO:0000313" key="2">
    <source>
        <dbReference type="EMBL" id="MWV26981.1"/>
    </source>
</evidence>
<sequence>MLTTMPALASSHDRVIVMLDRQAALNDALRDLDVQIVHAPFAHLAQRRRWLDRGAIALRIVFACLRHKVCKIYLNQAGLAPLVHRVAGLLGLPLVIHVRILEDLKRCAMLALGPDVHLVFNSLDMMERYEEIGNCRAKHVAVYNPTNLPLNACEETDFAHRKMFGCIGRLSTSKGQHILLEAFALLGPLSRARSLDFIGEAPQGGRRYEDDLKSQAQALELPDAVQFLGYRSDAQALMMDYRFIVVPSLYEPFGRVVMEAWAAGAVPIASTLSGGSAEIIRASGAGLLFEGHTPAAMASVLRKAVSLSAKDHGKLAAMGRSWARETLSIENYKRTLTGVLF</sequence>
<keyword evidence="3" id="KW-1185">Reference proteome</keyword>
<organism evidence="2 3">
    <name type="scientific">Aurantiacibacter rhizosphaerae</name>
    <dbReference type="NCBI Taxonomy" id="2691582"/>
    <lineage>
        <taxon>Bacteria</taxon>
        <taxon>Pseudomonadati</taxon>
        <taxon>Pseudomonadota</taxon>
        <taxon>Alphaproteobacteria</taxon>
        <taxon>Sphingomonadales</taxon>
        <taxon>Erythrobacteraceae</taxon>
        <taxon>Aurantiacibacter</taxon>
    </lineage>
</organism>
<reference evidence="2 3" key="1">
    <citation type="submission" date="2019-12" db="EMBL/GenBank/DDBJ databases">
        <authorList>
            <person name="Lee S.D."/>
        </authorList>
    </citation>
    <scope>NUCLEOTIDE SEQUENCE [LARGE SCALE GENOMIC DNA]</scope>
    <source>
        <strain evidence="2 3">GH3-10</strain>
    </source>
</reference>
<comment type="caution">
    <text evidence="2">The sequence shown here is derived from an EMBL/GenBank/DDBJ whole genome shotgun (WGS) entry which is preliminary data.</text>
</comment>
<dbReference type="AlphaFoldDB" id="A0A844X9A1"/>
<evidence type="ECO:0000313" key="3">
    <source>
        <dbReference type="Proteomes" id="UP000461409"/>
    </source>
</evidence>
<dbReference type="SUPFAM" id="SSF53756">
    <property type="entry name" value="UDP-Glycosyltransferase/glycogen phosphorylase"/>
    <property type="match status" value="1"/>
</dbReference>